<evidence type="ECO:0000313" key="2">
    <source>
        <dbReference type="EMBL" id="ANW95930.1"/>
    </source>
</evidence>
<dbReference type="KEGG" id="wfu:AXE80_06390"/>
<sequence>MKTFKKLALLALTTITLISCSKKEDIENPTFSIKLDHTANIGDVLYDGAGNGYILNKLKYFVTDIELHKSNGEKVVIDNEVGATIIDLENAVEGGAIVYNDIVGVEKGAYTSVSFKIGVSDEIFNQGEEAQGRILELANENGGDMIWSWTTGYIFAKIEGELTGTTGSNSEDDGHGDHAHKTTSTYKVAHNGVDHDIEGTAFMRHVANSGSDDTRTDRVRTITLDFNGQEVVVGNVDSSIHLKVDVAKFLDGSEKIDIVATDPGAMTASTTEIADNLEDVFSFDHKH</sequence>
<evidence type="ECO:0000313" key="3">
    <source>
        <dbReference type="Proteomes" id="UP000092967"/>
    </source>
</evidence>
<dbReference type="InterPro" id="IPR046863">
    <property type="entry name" value="MbnP-like_dom"/>
</dbReference>
<dbReference type="EMBL" id="CP014224">
    <property type="protein sequence ID" value="ANW95930.1"/>
    <property type="molecule type" value="Genomic_DNA"/>
</dbReference>
<organism evidence="2 3">
    <name type="scientific">Wenyingzhuangia fucanilytica</name>
    <dbReference type="NCBI Taxonomy" id="1790137"/>
    <lineage>
        <taxon>Bacteria</taxon>
        <taxon>Pseudomonadati</taxon>
        <taxon>Bacteroidota</taxon>
        <taxon>Flavobacteriia</taxon>
        <taxon>Flavobacteriales</taxon>
        <taxon>Flavobacteriaceae</taxon>
        <taxon>Wenyingzhuangia</taxon>
    </lineage>
</organism>
<dbReference type="STRING" id="1790137.AXE80_06390"/>
<evidence type="ECO:0000259" key="1">
    <source>
        <dbReference type="Pfam" id="PF20243"/>
    </source>
</evidence>
<accession>A0A1B1Y597</accession>
<dbReference type="OrthoDB" id="1422031at2"/>
<reference evidence="2 3" key="1">
    <citation type="submission" date="2016-02" db="EMBL/GenBank/DDBJ databases">
        <authorList>
            <person name="Wen L."/>
            <person name="He K."/>
            <person name="Yang H."/>
        </authorList>
    </citation>
    <scope>NUCLEOTIDE SEQUENCE [LARGE SCALE GENOMIC DNA]</scope>
    <source>
        <strain evidence="2 3">CZ1127</strain>
    </source>
</reference>
<name>A0A1B1Y597_9FLAO</name>
<feature type="domain" description="Copper-binding protein MbnP-like" evidence="1">
    <location>
        <begin position="30"/>
        <end position="261"/>
    </location>
</feature>
<protein>
    <recommendedName>
        <fullName evidence="1">Copper-binding protein MbnP-like domain-containing protein</fullName>
    </recommendedName>
</protein>
<dbReference type="RefSeq" id="WP_068825534.1">
    <property type="nucleotide sequence ID" value="NZ_CP014224.1"/>
</dbReference>
<gene>
    <name evidence="2" type="ORF">AXE80_06390</name>
</gene>
<proteinExistence type="predicted"/>
<keyword evidence="3" id="KW-1185">Reference proteome</keyword>
<dbReference type="AlphaFoldDB" id="A0A1B1Y597"/>
<dbReference type="Proteomes" id="UP000092967">
    <property type="component" value="Chromosome"/>
</dbReference>
<dbReference type="PROSITE" id="PS51257">
    <property type="entry name" value="PROKAR_LIPOPROTEIN"/>
    <property type="match status" value="1"/>
</dbReference>
<dbReference type="Pfam" id="PF20243">
    <property type="entry name" value="MbnP"/>
    <property type="match status" value="1"/>
</dbReference>